<evidence type="ECO:0000313" key="1">
    <source>
        <dbReference type="EMBL" id="MCI72718.1"/>
    </source>
</evidence>
<dbReference type="Proteomes" id="UP000265520">
    <property type="component" value="Unassembled WGS sequence"/>
</dbReference>
<sequence>CCNSAAATAASAGSAAVQDS</sequence>
<proteinExistence type="predicted"/>
<comment type="caution">
    <text evidence="1">The sequence shown here is derived from an EMBL/GenBank/DDBJ whole genome shotgun (WGS) entry which is preliminary data.</text>
</comment>
<feature type="non-terminal residue" evidence="1">
    <location>
        <position position="1"/>
    </location>
</feature>
<organism evidence="1 2">
    <name type="scientific">Trifolium medium</name>
    <dbReference type="NCBI Taxonomy" id="97028"/>
    <lineage>
        <taxon>Eukaryota</taxon>
        <taxon>Viridiplantae</taxon>
        <taxon>Streptophyta</taxon>
        <taxon>Embryophyta</taxon>
        <taxon>Tracheophyta</taxon>
        <taxon>Spermatophyta</taxon>
        <taxon>Magnoliopsida</taxon>
        <taxon>eudicotyledons</taxon>
        <taxon>Gunneridae</taxon>
        <taxon>Pentapetalae</taxon>
        <taxon>rosids</taxon>
        <taxon>fabids</taxon>
        <taxon>Fabales</taxon>
        <taxon>Fabaceae</taxon>
        <taxon>Papilionoideae</taxon>
        <taxon>50 kb inversion clade</taxon>
        <taxon>NPAAA clade</taxon>
        <taxon>Hologalegina</taxon>
        <taxon>IRL clade</taxon>
        <taxon>Trifolieae</taxon>
        <taxon>Trifolium</taxon>
    </lineage>
</organism>
<evidence type="ECO:0000313" key="2">
    <source>
        <dbReference type="Proteomes" id="UP000265520"/>
    </source>
</evidence>
<dbReference type="AlphaFoldDB" id="A0A392UIG8"/>
<name>A0A392UIG8_9FABA</name>
<keyword evidence="2" id="KW-1185">Reference proteome</keyword>
<dbReference type="EMBL" id="LXQA010823952">
    <property type="protein sequence ID" value="MCI72718.1"/>
    <property type="molecule type" value="Genomic_DNA"/>
</dbReference>
<reference evidence="1 2" key="1">
    <citation type="journal article" date="2018" name="Front. Plant Sci.">
        <title>Red Clover (Trifolium pratense) and Zigzag Clover (T. medium) - A Picture of Genomic Similarities and Differences.</title>
        <authorList>
            <person name="Dluhosova J."/>
            <person name="Istvanek J."/>
            <person name="Nedelnik J."/>
            <person name="Repkova J."/>
        </authorList>
    </citation>
    <scope>NUCLEOTIDE SEQUENCE [LARGE SCALE GENOMIC DNA]</scope>
    <source>
        <strain evidence="2">cv. 10/8</strain>
        <tissue evidence="1">Leaf</tissue>
    </source>
</reference>
<accession>A0A392UIG8</accession>
<protein>
    <submittedName>
        <fullName evidence="1">Uncharacterized protein</fullName>
    </submittedName>
</protein>